<evidence type="ECO:0000313" key="2">
    <source>
        <dbReference type="EMBL" id="OGX82709.1"/>
    </source>
</evidence>
<dbReference type="STRING" id="1908237.BEN47_18290"/>
<organism evidence="2 3">
    <name type="scientific">Hymenobacter lapidarius</name>
    <dbReference type="NCBI Taxonomy" id="1908237"/>
    <lineage>
        <taxon>Bacteria</taxon>
        <taxon>Pseudomonadati</taxon>
        <taxon>Bacteroidota</taxon>
        <taxon>Cytophagia</taxon>
        <taxon>Cytophagales</taxon>
        <taxon>Hymenobacteraceae</taxon>
        <taxon>Hymenobacter</taxon>
    </lineage>
</organism>
<accession>A0A1G1SVQ5</accession>
<evidence type="ECO:0000313" key="3">
    <source>
        <dbReference type="Proteomes" id="UP000176294"/>
    </source>
</evidence>
<protein>
    <recommendedName>
        <fullName evidence="4">DUF2188 domain-containing protein</fullName>
    </recommendedName>
</protein>
<dbReference type="Pfam" id="PF09954">
    <property type="entry name" value="DUF2188"/>
    <property type="match status" value="1"/>
</dbReference>
<dbReference type="AlphaFoldDB" id="A0A1G1SVQ5"/>
<proteinExistence type="predicted"/>
<sequence>MAKNLHVVPRSTGWAVKTAGASRAATVVSTQAQAIEVARQMATSRGSELLIHGRNGQIREKNSYGPDPESSKG</sequence>
<keyword evidence="3" id="KW-1185">Reference proteome</keyword>
<comment type="caution">
    <text evidence="2">The sequence shown here is derived from an EMBL/GenBank/DDBJ whole genome shotgun (WGS) entry which is preliminary data.</text>
</comment>
<name>A0A1G1SVQ5_9BACT</name>
<dbReference type="RefSeq" id="WP_070729760.1">
    <property type="nucleotide sequence ID" value="NZ_MDZB01000141.1"/>
</dbReference>
<dbReference type="OrthoDB" id="8858565at2"/>
<reference evidence="2 3" key="1">
    <citation type="submission" date="2016-08" db="EMBL/GenBank/DDBJ databases">
        <title>Hymenobacter coccineus sp. nov., Hymenobacter lapidarius sp. nov. and Hymenobacter glacialis sp. nov., isolated from Antarctic soil.</title>
        <authorList>
            <person name="Sedlacek I."/>
            <person name="Kralova S."/>
            <person name="Kyrova K."/>
            <person name="Maslanova I."/>
            <person name="Stankova E."/>
            <person name="Vrbovska V."/>
            <person name="Nemec M."/>
            <person name="Bartak M."/>
            <person name="Svec P."/>
            <person name="Busse H.-J."/>
            <person name="Pantucek R."/>
        </authorList>
    </citation>
    <scope>NUCLEOTIDE SEQUENCE [LARGE SCALE GENOMIC DNA]</scope>
    <source>
        <strain evidence="2 3">CCM 8643</strain>
    </source>
</reference>
<dbReference type="Proteomes" id="UP000176294">
    <property type="component" value="Unassembled WGS sequence"/>
</dbReference>
<gene>
    <name evidence="2" type="ORF">BEN47_18290</name>
</gene>
<dbReference type="EMBL" id="MDZB01000141">
    <property type="protein sequence ID" value="OGX82709.1"/>
    <property type="molecule type" value="Genomic_DNA"/>
</dbReference>
<evidence type="ECO:0008006" key="4">
    <source>
        <dbReference type="Google" id="ProtNLM"/>
    </source>
</evidence>
<dbReference type="InterPro" id="IPR018691">
    <property type="entry name" value="DUF2188"/>
</dbReference>
<feature type="region of interest" description="Disordered" evidence="1">
    <location>
        <begin position="49"/>
        <end position="73"/>
    </location>
</feature>
<evidence type="ECO:0000256" key="1">
    <source>
        <dbReference type="SAM" id="MobiDB-lite"/>
    </source>
</evidence>